<accession>A0A6J5FBL5</accession>
<keyword evidence="2" id="KW-1185">Reference proteome</keyword>
<organism evidence="1 2">
    <name type="scientific">Paraburkholderia humisilvae</name>
    <dbReference type="NCBI Taxonomy" id="627669"/>
    <lineage>
        <taxon>Bacteria</taxon>
        <taxon>Pseudomonadati</taxon>
        <taxon>Pseudomonadota</taxon>
        <taxon>Betaproteobacteria</taxon>
        <taxon>Burkholderiales</taxon>
        <taxon>Burkholderiaceae</taxon>
        <taxon>Paraburkholderia</taxon>
    </lineage>
</organism>
<dbReference type="RefSeq" id="WP_175233142.1">
    <property type="nucleotide sequence ID" value="NZ_CADIKH010000138.1"/>
</dbReference>
<evidence type="ECO:0000313" key="1">
    <source>
        <dbReference type="EMBL" id="CAB3774605.1"/>
    </source>
</evidence>
<proteinExistence type="predicted"/>
<gene>
    <name evidence="1" type="ORF">LMG29542_07983</name>
</gene>
<dbReference type="EMBL" id="CADIKH010000138">
    <property type="protein sequence ID" value="CAB3774605.1"/>
    <property type="molecule type" value="Genomic_DNA"/>
</dbReference>
<name>A0A6J5FBL5_9BURK</name>
<evidence type="ECO:0000313" key="2">
    <source>
        <dbReference type="Proteomes" id="UP000494363"/>
    </source>
</evidence>
<sequence>MNRCNALYLFHKFYESKGEIAGLAGTEQSGASDTLKRQPFNGAASQAPTHFLGYGIIGR</sequence>
<dbReference type="Proteomes" id="UP000494363">
    <property type="component" value="Unassembled WGS sequence"/>
</dbReference>
<reference evidence="1 2" key="1">
    <citation type="submission" date="2020-04" db="EMBL/GenBank/DDBJ databases">
        <authorList>
            <person name="De Canck E."/>
        </authorList>
    </citation>
    <scope>NUCLEOTIDE SEQUENCE [LARGE SCALE GENOMIC DNA]</scope>
    <source>
        <strain evidence="1 2">LMG 29542</strain>
    </source>
</reference>
<dbReference type="AlphaFoldDB" id="A0A6J5FBL5"/>
<protein>
    <submittedName>
        <fullName evidence="1">Uncharacterized protein</fullName>
    </submittedName>
</protein>